<evidence type="ECO:0000313" key="2">
    <source>
        <dbReference type="Proteomes" id="UP000178186"/>
    </source>
</evidence>
<organism evidence="1 2">
    <name type="scientific">Candidatus Ryanbacteria bacterium RIFCSPLOWO2_02_FULL_45_11c</name>
    <dbReference type="NCBI Taxonomy" id="1802128"/>
    <lineage>
        <taxon>Bacteria</taxon>
        <taxon>Candidatus Ryaniibacteriota</taxon>
    </lineage>
</organism>
<dbReference type="AlphaFoldDB" id="A0A1G2H1R1"/>
<comment type="caution">
    <text evidence="1">The sequence shown here is derived from an EMBL/GenBank/DDBJ whole genome shotgun (WGS) entry which is preliminary data.</text>
</comment>
<proteinExistence type="predicted"/>
<accession>A0A1G2H1R1</accession>
<dbReference type="Proteomes" id="UP000178186">
    <property type="component" value="Unassembled WGS sequence"/>
</dbReference>
<name>A0A1G2H1R1_9BACT</name>
<sequence>MKEKRVFLGVSDPQKIVLQPVFYRSPLMVVSPIEAPTKTCLHIEGPHQAFAVSFSVFGTACKASAC</sequence>
<protein>
    <submittedName>
        <fullName evidence="1">Uncharacterized protein</fullName>
    </submittedName>
</protein>
<dbReference type="EMBL" id="MHNY01000019">
    <property type="protein sequence ID" value="OGZ56171.1"/>
    <property type="molecule type" value="Genomic_DNA"/>
</dbReference>
<reference evidence="1 2" key="1">
    <citation type="journal article" date="2016" name="Nat. Commun.">
        <title>Thousands of microbial genomes shed light on interconnected biogeochemical processes in an aquifer system.</title>
        <authorList>
            <person name="Anantharaman K."/>
            <person name="Brown C.T."/>
            <person name="Hug L.A."/>
            <person name="Sharon I."/>
            <person name="Castelle C.J."/>
            <person name="Probst A.J."/>
            <person name="Thomas B.C."/>
            <person name="Singh A."/>
            <person name="Wilkins M.J."/>
            <person name="Karaoz U."/>
            <person name="Brodie E.L."/>
            <person name="Williams K.H."/>
            <person name="Hubbard S.S."/>
            <person name="Banfield J.F."/>
        </authorList>
    </citation>
    <scope>NUCLEOTIDE SEQUENCE [LARGE SCALE GENOMIC DNA]</scope>
</reference>
<dbReference type="STRING" id="1802128.A3H64_00395"/>
<evidence type="ECO:0000313" key="1">
    <source>
        <dbReference type="EMBL" id="OGZ56171.1"/>
    </source>
</evidence>
<gene>
    <name evidence="1" type="ORF">A3H64_00395</name>
</gene>